<protein>
    <submittedName>
        <fullName evidence="2">Glycosyltransferase family 4 protein</fullName>
    </submittedName>
</protein>
<evidence type="ECO:0000259" key="1">
    <source>
        <dbReference type="Pfam" id="PF00534"/>
    </source>
</evidence>
<sequence length="383" mass="43516">MAQLLFVLHEASRTGAPFTQLHLMRWIKQHTTHDVMLLLMWGGDLVSEFEKLGEVYVLDEGKPARTLKERALFKFDSMTQYRRKHIMRRIASFSPQVIFANTAITLTLVVELKKQLQIPLLLNVHELDSTFYHYSQEEFRNNLPAVDYFIPGSYAVKHYYEGFCTIPSEKTAVIYDYIEDALSGVTTPEQIRKEHGIPAGAKIVGAIASLMWRKGADLFIQVAREVLRADPEVYFIWVGGKKESYQFKELMRDVQLLGLADRLLFVGGKSDLRGYYEGFDVFLLTSREDPFPLVCLEAGLAGTPVICFEHSGGMPEFVRDDAGFVVPYLDIQQMAARTLQLLHDPTLRQQKGTTAQQRVQQSHTMATIGPALYAAMQKFLPAQ</sequence>
<dbReference type="CDD" id="cd03801">
    <property type="entry name" value="GT4_PimA-like"/>
    <property type="match status" value="1"/>
</dbReference>
<gene>
    <name evidence="2" type="ORF">O3303_00040</name>
</gene>
<dbReference type="SUPFAM" id="SSF53756">
    <property type="entry name" value="UDP-Glycosyltransferase/glycogen phosphorylase"/>
    <property type="match status" value="1"/>
</dbReference>
<evidence type="ECO:0000313" key="3">
    <source>
        <dbReference type="Proteomes" id="UP001211005"/>
    </source>
</evidence>
<dbReference type="InterPro" id="IPR001296">
    <property type="entry name" value="Glyco_trans_1"/>
</dbReference>
<organism evidence="2 3">
    <name type="scientific">Hymenobacter canadensis</name>
    <dbReference type="NCBI Taxonomy" id="2999067"/>
    <lineage>
        <taxon>Bacteria</taxon>
        <taxon>Pseudomonadati</taxon>
        <taxon>Bacteroidota</taxon>
        <taxon>Cytophagia</taxon>
        <taxon>Cytophagales</taxon>
        <taxon>Hymenobacteraceae</taxon>
        <taxon>Hymenobacter</taxon>
    </lineage>
</organism>
<accession>A0ABY7LPZ0</accession>
<dbReference type="Proteomes" id="UP001211005">
    <property type="component" value="Chromosome"/>
</dbReference>
<proteinExistence type="predicted"/>
<feature type="domain" description="Glycosyl transferase family 1" evidence="1">
    <location>
        <begin position="189"/>
        <end position="357"/>
    </location>
</feature>
<dbReference type="PANTHER" id="PTHR12526:SF630">
    <property type="entry name" value="GLYCOSYLTRANSFERASE"/>
    <property type="match status" value="1"/>
</dbReference>
<evidence type="ECO:0000313" key="2">
    <source>
        <dbReference type="EMBL" id="WBA41966.1"/>
    </source>
</evidence>
<dbReference type="PANTHER" id="PTHR12526">
    <property type="entry name" value="GLYCOSYLTRANSFERASE"/>
    <property type="match status" value="1"/>
</dbReference>
<dbReference type="EMBL" id="CP114767">
    <property type="protein sequence ID" value="WBA41966.1"/>
    <property type="molecule type" value="Genomic_DNA"/>
</dbReference>
<keyword evidence="3" id="KW-1185">Reference proteome</keyword>
<reference evidence="2 3" key="1">
    <citation type="submission" date="2022-12" db="EMBL/GenBank/DDBJ databases">
        <title>Hymenobacter canadensis sp. nov. isolated from lake water of the Cambridge Bay, Canada.</title>
        <authorList>
            <person name="Kim W.H."/>
            <person name="Lee Y.M."/>
        </authorList>
    </citation>
    <scope>NUCLEOTIDE SEQUENCE [LARGE SCALE GENOMIC DNA]</scope>
    <source>
        <strain evidence="2 3">PAMC 29467</strain>
    </source>
</reference>
<dbReference type="Gene3D" id="3.40.50.2000">
    <property type="entry name" value="Glycogen Phosphorylase B"/>
    <property type="match status" value="2"/>
</dbReference>
<name>A0ABY7LPZ0_9BACT</name>
<dbReference type="RefSeq" id="WP_269560024.1">
    <property type="nucleotide sequence ID" value="NZ_CP114767.1"/>
</dbReference>
<dbReference type="Pfam" id="PF00534">
    <property type="entry name" value="Glycos_transf_1"/>
    <property type="match status" value="1"/>
</dbReference>